<sequence>MATQLRKVFETFGVYSSRTKLFRYKAVQHDLDDDQDSESAGSKLLRCSECDKRLLPAQRTRDGRNLCMMYGGWSTSVILVVLITLVIWLDERDPKQRCFTETSSYSPMLSQVPDTLTETVRNGSIRWPSPYRGDPSPQVDMAWDRISMFRPLNIKLTEEEYLRVGKSPETAAKNLDEFGGGYFLQPEFSHQLHCVNLLRKASHYKYQYYLKHDPDFRDKPETFKVHFDHCVEMLRQFVMCHADVGVVTAHWIEGRGRPWPDFNTKQTCRDFDGIWQWTVDHQMPEGTPMMPMKPAGAKALSTPP</sequence>
<dbReference type="PANTHER" id="PTHR33365">
    <property type="entry name" value="YALI0B05434P"/>
    <property type="match status" value="1"/>
</dbReference>
<gene>
    <name evidence="4" type="ORF">UCREL1_9674</name>
</gene>
<protein>
    <recommendedName>
        <fullName evidence="6">Tat pathway signal sequence protein</fullName>
    </recommendedName>
</protein>
<comment type="pathway">
    <text evidence="1">Mycotoxin biosynthesis.</text>
</comment>
<organism evidence="4 5">
    <name type="scientific">Eutypa lata (strain UCR-EL1)</name>
    <name type="common">Grapevine dieback disease fungus</name>
    <name type="synonym">Eutypa armeniacae</name>
    <dbReference type="NCBI Taxonomy" id="1287681"/>
    <lineage>
        <taxon>Eukaryota</taxon>
        <taxon>Fungi</taxon>
        <taxon>Dikarya</taxon>
        <taxon>Ascomycota</taxon>
        <taxon>Pezizomycotina</taxon>
        <taxon>Sordariomycetes</taxon>
        <taxon>Xylariomycetidae</taxon>
        <taxon>Xylariales</taxon>
        <taxon>Diatrypaceae</taxon>
        <taxon>Eutypa</taxon>
    </lineage>
</organism>
<keyword evidence="3" id="KW-0812">Transmembrane</keyword>
<dbReference type="OrthoDB" id="3687641at2759"/>
<reference evidence="5" key="1">
    <citation type="journal article" date="2013" name="Genome Announc.">
        <title>Draft genome sequence of the grapevine dieback fungus Eutypa lata UCR-EL1.</title>
        <authorList>
            <person name="Blanco-Ulate B."/>
            <person name="Rolshausen P.E."/>
            <person name="Cantu D."/>
        </authorList>
    </citation>
    <scope>NUCLEOTIDE SEQUENCE [LARGE SCALE GENOMIC DNA]</scope>
    <source>
        <strain evidence="5">UCR-EL1</strain>
    </source>
</reference>
<proteinExistence type="inferred from homology"/>
<name>M7T0N5_EUTLA</name>
<dbReference type="PANTHER" id="PTHR33365:SF4">
    <property type="entry name" value="CYCLOCHLOROTINE BIOSYNTHESIS PROTEIN O"/>
    <property type="match status" value="1"/>
</dbReference>
<accession>M7T0N5</accession>
<dbReference type="KEGG" id="ela:UCREL1_9674"/>
<evidence type="ECO:0000313" key="4">
    <source>
        <dbReference type="EMBL" id="EMR63396.1"/>
    </source>
</evidence>
<dbReference type="EMBL" id="KB707234">
    <property type="protein sequence ID" value="EMR63396.1"/>
    <property type="molecule type" value="Genomic_DNA"/>
</dbReference>
<evidence type="ECO:0000256" key="2">
    <source>
        <dbReference type="ARBA" id="ARBA00035112"/>
    </source>
</evidence>
<dbReference type="Proteomes" id="UP000012174">
    <property type="component" value="Unassembled WGS sequence"/>
</dbReference>
<dbReference type="InterPro" id="IPR021765">
    <property type="entry name" value="UstYa-like"/>
</dbReference>
<dbReference type="HOGENOM" id="CLU_042941_0_2_1"/>
<dbReference type="GO" id="GO:0043386">
    <property type="term" value="P:mycotoxin biosynthetic process"/>
    <property type="evidence" value="ECO:0007669"/>
    <property type="project" value="InterPro"/>
</dbReference>
<keyword evidence="3" id="KW-0472">Membrane</keyword>
<evidence type="ECO:0000256" key="3">
    <source>
        <dbReference type="SAM" id="Phobius"/>
    </source>
</evidence>
<dbReference type="Pfam" id="PF11807">
    <property type="entry name" value="UstYa"/>
    <property type="match status" value="1"/>
</dbReference>
<evidence type="ECO:0000313" key="5">
    <source>
        <dbReference type="Proteomes" id="UP000012174"/>
    </source>
</evidence>
<keyword evidence="5" id="KW-1185">Reference proteome</keyword>
<dbReference type="OMA" id="QPEFSHQ"/>
<dbReference type="STRING" id="1287681.M7T0N5"/>
<keyword evidence="3" id="KW-1133">Transmembrane helix</keyword>
<feature type="transmembrane region" description="Helical" evidence="3">
    <location>
        <begin position="67"/>
        <end position="89"/>
    </location>
</feature>
<dbReference type="eggNOG" id="ENOG502SI30">
    <property type="taxonomic scope" value="Eukaryota"/>
</dbReference>
<evidence type="ECO:0000256" key="1">
    <source>
        <dbReference type="ARBA" id="ARBA00004685"/>
    </source>
</evidence>
<evidence type="ECO:0008006" key="6">
    <source>
        <dbReference type="Google" id="ProtNLM"/>
    </source>
</evidence>
<comment type="similarity">
    <text evidence="2">Belongs to the ustYa family.</text>
</comment>
<dbReference type="AlphaFoldDB" id="M7T0N5"/>